<keyword evidence="6 7" id="KW-0687">Ribonucleoprotein</keyword>
<comment type="subcellular location">
    <subcellularLocation>
        <location evidence="1 7">Cytoplasm</location>
    </subcellularLocation>
</comment>
<keyword evidence="9" id="KW-1185">Reference proteome</keyword>
<evidence type="ECO:0000256" key="3">
    <source>
        <dbReference type="ARBA" id="ARBA00022490"/>
    </source>
</evidence>
<evidence type="ECO:0000256" key="7">
    <source>
        <dbReference type="RuleBase" id="RU368100"/>
    </source>
</evidence>
<organism evidence="8 9">
    <name type="scientific">Entamoeba nuttalli</name>
    <dbReference type="NCBI Taxonomy" id="412467"/>
    <lineage>
        <taxon>Eukaryota</taxon>
        <taxon>Amoebozoa</taxon>
        <taxon>Evosea</taxon>
        <taxon>Archamoebae</taxon>
        <taxon>Mastigamoebida</taxon>
        <taxon>Entamoebidae</taxon>
        <taxon>Entamoeba</taxon>
    </lineage>
</organism>
<evidence type="ECO:0000256" key="4">
    <source>
        <dbReference type="ARBA" id="ARBA00022884"/>
    </source>
</evidence>
<keyword evidence="5 7" id="KW-0733">Signal recognition particle</keyword>
<dbReference type="InterPro" id="IPR009018">
    <property type="entry name" value="Signal_recog_particle_SRP9/14"/>
</dbReference>
<gene>
    <name evidence="8" type="ORF">ENUP19_0061G0159</name>
</gene>
<evidence type="ECO:0000256" key="1">
    <source>
        <dbReference type="ARBA" id="ARBA00004496"/>
    </source>
</evidence>
<accession>A0ABQ0DDS3</accession>
<protein>
    <recommendedName>
        <fullName evidence="7">Signal recognition particle 14 kDa protein</fullName>
        <shortName evidence="7">SRP14</shortName>
    </recommendedName>
</protein>
<dbReference type="Pfam" id="PF02290">
    <property type="entry name" value="SRP14"/>
    <property type="match status" value="1"/>
</dbReference>
<reference evidence="8 9" key="1">
    <citation type="journal article" date="2019" name="PLoS Negl. Trop. Dis.">
        <title>Whole genome sequencing of Entamoeba nuttalli reveals mammalian host-related molecular signatures and a novel octapeptide-repeat surface protein.</title>
        <authorList>
            <person name="Tanaka M."/>
            <person name="Makiuchi T."/>
            <person name="Komiyama T."/>
            <person name="Shiina T."/>
            <person name="Osaki K."/>
            <person name="Tachibana H."/>
        </authorList>
    </citation>
    <scope>NUCLEOTIDE SEQUENCE [LARGE SCALE GENOMIC DNA]</scope>
    <source>
        <strain evidence="8 9">P19-061405</strain>
    </source>
</reference>
<evidence type="ECO:0000256" key="2">
    <source>
        <dbReference type="ARBA" id="ARBA00010349"/>
    </source>
</evidence>
<dbReference type="Proteomes" id="UP001628156">
    <property type="component" value="Unassembled WGS sequence"/>
</dbReference>
<evidence type="ECO:0000313" key="8">
    <source>
        <dbReference type="EMBL" id="GAB1220995.1"/>
    </source>
</evidence>
<evidence type="ECO:0000256" key="6">
    <source>
        <dbReference type="ARBA" id="ARBA00023274"/>
    </source>
</evidence>
<keyword evidence="3 7" id="KW-0963">Cytoplasm</keyword>
<comment type="caution">
    <text evidence="8">The sequence shown here is derived from an EMBL/GenBank/DDBJ whole genome shotgun (WGS) entry which is preliminary data.</text>
</comment>
<keyword evidence="4 7" id="KW-0694">RNA-binding</keyword>
<dbReference type="EMBL" id="BAAFRS010000061">
    <property type="protein sequence ID" value="GAB1220995.1"/>
    <property type="molecule type" value="Genomic_DNA"/>
</dbReference>
<comment type="function">
    <text evidence="7">Component of the signal recognition particle (SRP) complex, a ribonucleoprotein complex that mediates the cotranslational targeting of secretory and membrane proteins to the endoplasmic reticulum (ER). SRP9 together with SRP14 and the Alu portion of the SRP RNA, constitutes the elongation arrest domain of SRP. The complex of SRP9 and SRP14 is required for SRP RNA binding.</text>
</comment>
<name>A0ABQ0DDS3_9EUKA</name>
<dbReference type="Gene3D" id="3.30.720.10">
    <property type="entry name" value="Signal recognition particle alu RNA binding heterodimer, srp9/1"/>
    <property type="match status" value="1"/>
</dbReference>
<dbReference type="PANTHER" id="PTHR12013">
    <property type="entry name" value="SIGNAL RECOGNITION PARTICLE 14 KD PROTEIN"/>
    <property type="match status" value="1"/>
</dbReference>
<evidence type="ECO:0000313" key="9">
    <source>
        <dbReference type="Proteomes" id="UP001628156"/>
    </source>
</evidence>
<evidence type="ECO:0000256" key="5">
    <source>
        <dbReference type="ARBA" id="ARBA00023135"/>
    </source>
</evidence>
<comment type="similarity">
    <text evidence="2 7">Belongs to the SRP14 family.</text>
</comment>
<proteinExistence type="inferred from homology"/>
<dbReference type="SUPFAM" id="SSF54762">
    <property type="entry name" value="Signal recognition particle alu RNA binding heterodimer, SRP9/14"/>
    <property type="match status" value="1"/>
</dbReference>
<dbReference type="InterPro" id="IPR003210">
    <property type="entry name" value="Signal_recog_particle_SRP14"/>
</dbReference>
<sequence>MGFVDNEVFLEELLKLYKLSKTKKCGSVWVTFKQAHLKKEIPGLGCDGCLIRATNGSKKFATIVKPKEVGKFNSKLTAIMNTQFGLQRLN</sequence>
<comment type="subunit">
    <text evidence="7">Heterodimer with SRP9; binds RNA as heterodimer. Component of a signal recognition particle (SRP) complex that consists of a 7SL RNA molecule of 300 nucleotides and six protein subunits: SRP72, SRP68, SRP54, SRP19, SRP14 and SRP9.</text>
</comment>